<evidence type="ECO:0000313" key="2">
    <source>
        <dbReference type="EMBL" id="SDS23017.1"/>
    </source>
</evidence>
<proteinExistence type="predicted"/>
<keyword evidence="3" id="KW-1185">Reference proteome</keyword>
<dbReference type="AlphaFoldDB" id="A0A1H1QI73"/>
<organism evidence="2 3">
    <name type="scientific">Actinopolymorpha singaporensis</name>
    <dbReference type="NCBI Taxonomy" id="117157"/>
    <lineage>
        <taxon>Bacteria</taxon>
        <taxon>Bacillati</taxon>
        <taxon>Actinomycetota</taxon>
        <taxon>Actinomycetes</taxon>
        <taxon>Propionibacteriales</taxon>
        <taxon>Actinopolymorphaceae</taxon>
        <taxon>Actinopolymorpha</taxon>
    </lineage>
</organism>
<dbReference type="GO" id="GO:0016706">
    <property type="term" value="F:2-oxoglutarate-dependent dioxygenase activity"/>
    <property type="evidence" value="ECO:0007669"/>
    <property type="project" value="UniProtKB-ARBA"/>
</dbReference>
<dbReference type="PANTHER" id="PTHR20883:SF48">
    <property type="entry name" value="ECTOINE DIOXYGENASE"/>
    <property type="match status" value="1"/>
</dbReference>
<dbReference type="PANTHER" id="PTHR20883">
    <property type="entry name" value="PHYTANOYL-COA DIOXYGENASE DOMAIN CONTAINING 1"/>
    <property type="match status" value="1"/>
</dbReference>
<dbReference type="SUPFAM" id="SSF51197">
    <property type="entry name" value="Clavaminate synthase-like"/>
    <property type="match status" value="1"/>
</dbReference>
<feature type="region of interest" description="Disordered" evidence="1">
    <location>
        <begin position="237"/>
        <end position="263"/>
    </location>
</feature>
<dbReference type="Pfam" id="PF05721">
    <property type="entry name" value="PhyH"/>
    <property type="match status" value="1"/>
</dbReference>
<dbReference type="InterPro" id="IPR008775">
    <property type="entry name" value="Phytyl_CoA_dOase-like"/>
</dbReference>
<dbReference type="STRING" id="117157.SAMN04489717_2022"/>
<dbReference type="OrthoDB" id="9814777at2"/>
<evidence type="ECO:0000256" key="1">
    <source>
        <dbReference type="SAM" id="MobiDB-lite"/>
    </source>
</evidence>
<dbReference type="Proteomes" id="UP000198983">
    <property type="component" value="Chromosome I"/>
</dbReference>
<accession>A0A1H1QI73</accession>
<keyword evidence="2" id="KW-0560">Oxidoreductase</keyword>
<sequence length="263" mass="30072">MTTSGVLEWRSDVDSTGRLEPELVERYRRDGFVRVRGVLDRAEVEHFRDAAERFLEAHRSESLAKDRVFTQLVNVWRQDPTMSELTLHPRLAGVAEQLAGIPLRIWHDHMLVKEPHNEAPTEFHQDRPYWPHTGDRHSLSAWIALVDVPPERGCMTFLPGTQELTGFRPQNLRDEEDLFDLDPSLRWVPRVTVPLRAGDCTFHCSYTGHMATPNRTDQARLAHVAIYMDAETKFSGAPHPVTEPLDMTPGEPLAGEMFPRPGR</sequence>
<keyword evidence="2" id="KW-0223">Dioxygenase</keyword>
<dbReference type="GO" id="GO:0005506">
    <property type="term" value="F:iron ion binding"/>
    <property type="evidence" value="ECO:0007669"/>
    <property type="project" value="UniProtKB-ARBA"/>
</dbReference>
<dbReference type="Gene3D" id="2.60.120.620">
    <property type="entry name" value="q2cbj1_9rhob like domain"/>
    <property type="match status" value="1"/>
</dbReference>
<dbReference type="EMBL" id="LT629732">
    <property type="protein sequence ID" value="SDS23017.1"/>
    <property type="molecule type" value="Genomic_DNA"/>
</dbReference>
<evidence type="ECO:0000313" key="3">
    <source>
        <dbReference type="Proteomes" id="UP000198983"/>
    </source>
</evidence>
<reference evidence="2 3" key="1">
    <citation type="submission" date="2016-10" db="EMBL/GenBank/DDBJ databases">
        <authorList>
            <person name="de Groot N.N."/>
        </authorList>
    </citation>
    <scope>NUCLEOTIDE SEQUENCE [LARGE SCALE GENOMIC DNA]</scope>
    <source>
        <strain evidence="2 3">DSM 22024</strain>
    </source>
</reference>
<gene>
    <name evidence="2" type="ORF">SAMN04489717_2022</name>
</gene>
<dbReference type="RefSeq" id="WP_092652646.1">
    <property type="nucleotide sequence ID" value="NZ_LT629732.1"/>
</dbReference>
<protein>
    <submittedName>
        <fullName evidence="2">Phytanoyl-CoA dioxygenase (PhyH)</fullName>
    </submittedName>
</protein>
<name>A0A1H1QI73_9ACTN</name>